<protein>
    <submittedName>
        <fullName evidence="4">Uncharacterized protein</fullName>
    </submittedName>
</protein>
<organism evidence="4 5">
    <name type="scientific">Lawsonella clevelandensis</name>
    <dbReference type="NCBI Taxonomy" id="1528099"/>
    <lineage>
        <taxon>Bacteria</taxon>
        <taxon>Bacillati</taxon>
        <taxon>Actinomycetota</taxon>
        <taxon>Actinomycetes</taxon>
        <taxon>Mycobacteriales</taxon>
        <taxon>Lawsonellaceae</taxon>
        <taxon>Lawsonella</taxon>
    </lineage>
</organism>
<proteinExistence type="predicted"/>
<dbReference type="Pfam" id="PF05175">
    <property type="entry name" value="MTS"/>
    <property type="match status" value="1"/>
</dbReference>
<sequence length="503" mass="55253">MNYTIDGLHELLGDDAFQALFRHEPVPVWLATATPREGKTAPLASLVRLLLLGEPQSAEEISALFCLAGHDLADFLDSGLFHMEDSGLYRVALDVRPVDTGFGNHWVFSDLDGALFPAATHEDHVLGVGEASLSLLRATPLDTVDSLLDIGTGCGIQALHGSHYARRIIATDLSPRCCELAAATLAINGVSVVPEGSLLQEKTVPSGPRAEIRQAPWFDAVADHEFDAIVANPPFVVASEKITHSYRDSGLDLDGATELMVRQSPHYLKEGGHATILGAWVHEQDKDYRARLAQWVPPEGVDVWIVERDCVDPALYVATWMRDSGRDPADPRWRDYAAQWLRHFADHGVASIGFGVVFMRKTAGPSTVLVEELTAPEGDALAAESLSRWERWDNLQQWSTEELLSQRFALSPQAVFFDTATPSSDGQGTHISSYSVYRRDIPSFHHVIDEPLRTVLNGLCRDGLSAGDVAELLCTVQDWDWNIFRPAVCSALHALYLHGIITL</sequence>
<dbReference type="Pfam" id="PF25004">
    <property type="entry name" value="DUF7782"/>
    <property type="match status" value="1"/>
</dbReference>
<dbReference type="GO" id="GO:0008170">
    <property type="term" value="F:N-methyltransferase activity"/>
    <property type="evidence" value="ECO:0007669"/>
    <property type="project" value="UniProtKB-ARBA"/>
</dbReference>
<evidence type="ECO:0000259" key="1">
    <source>
        <dbReference type="Pfam" id="PF05175"/>
    </source>
</evidence>
<feature type="domain" description="DUF7059" evidence="2">
    <location>
        <begin position="2"/>
        <end position="87"/>
    </location>
</feature>
<dbReference type="KEGG" id="cbq:AL705_00735"/>
<dbReference type="InterPro" id="IPR055487">
    <property type="entry name" value="DUF7059"/>
</dbReference>
<dbReference type="Pfam" id="PF23186">
    <property type="entry name" value="DUF7059"/>
    <property type="match status" value="1"/>
</dbReference>
<dbReference type="CDD" id="cd02440">
    <property type="entry name" value="AdoMet_MTases"/>
    <property type="match status" value="1"/>
</dbReference>
<dbReference type="Gene3D" id="3.40.50.150">
    <property type="entry name" value="Vaccinia Virus protein VP39"/>
    <property type="match status" value="1"/>
</dbReference>
<evidence type="ECO:0000259" key="3">
    <source>
        <dbReference type="Pfam" id="PF25004"/>
    </source>
</evidence>
<dbReference type="AlphaFoldDB" id="A0A0M4LZQ7"/>
<dbReference type="GO" id="GO:0008757">
    <property type="term" value="F:S-adenosylmethionine-dependent methyltransferase activity"/>
    <property type="evidence" value="ECO:0007669"/>
    <property type="project" value="UniProtKB-ARBA"/>
</dbReference>
<reference evidence="4 5" key="1">
    <citation type="journal article" date="2015" name="Genome Announc.">
        <title>Complete Genome Sequences for Two Strains of a Novel Fastidious, Partially Acid-Fast, Gram-Positive Corynebacterineae Bacterium, Derived from Human Clinical Samples.</title>
        <authorList>
            <person name="Nicholson A.C."/>
            <person name="Bell M."/>
            <person name="Humrighouse B.W."/>
            <person name="McQuiston J.R."/>
        </authorList>
    </citation>
    <scope>NUCLEOTIDE SEQUENCE [LARGE SCALE GENOMIC DNA]</scope>
    <source>
        <strain evidence="4 5">X1698</strain>
    </source>
</reference>
<evidence type="ECO:0000313" key="5">
    <source>
        <dbReference type="Proteomes" id="UP000068137"/>
    </source>
</evidence>
<dbReference type="InterPro" id="IPR029063">
    <property type="entry name" value="SAM-dependent_MTases_sf"/>
</dbReference>
<dbReference type="GO" id="GO:0032259">
    <property type="term" value="P:methylation"/>
    <property type="evidence" value="ECO:0007669"/>
    <property type="project" value="InterPro"/>
</dbReference>
<dbReference type="EMBL" id="CP012390">
    <property type="protein sequence ID" value="ALE19539.1"/>
    <property type="molecule type" value="Genomic_DNA"/>
</dbReference>
<evidence type="ECO:0000313" key="4">
    <source>
        <dbReference type="EMBL" id="ALE19539.1"/>
    </source>
</evidence>
<feature type="domain" description="Methyltransferase small" evidence="1">
    <location>
        <begin position="131"/>
        <end position="276"/>
    </location>
</feature>
<dbReference type="PROSITE" id="PS00092">
    <property type="entry name" value="N6_MTASE"/>
    <property type="match status" value="1"/>
</dbReference>
<dbReference type="SUPFAM" id="SSF53335">
    <property type="entry name" value="S-adenosyl-L-methionine-dependent methyltransferases"/>
    <property type="match status" value="1"/>
</dbReference>
<dbReference type="GO" id="GO:0003676">
    <property type="term" value="F:nucleic acid binding"/>
    <property type="evidence" value="ECO:0007669"/>
    <property type="project" value="InterPro"/>
</dbReference>
<dbReference type="Proteomes" id="UP000068137">
    <property type="component" value="Chromosome"/>
</dbReference>
<dbReference type="InterPro" id="IPR007848">
    <property type="entry name" value="Small_mtfrase_dom"/>
</dbReference>
<dbReference type="InterPro" id="IPR056684">
    <property type="entry name" value="DUF7782"/>
</dbReference>
<dbReference type="InterPro" id="IPR002052">
    <property type="entry name" value="DNA_methylase_N6_adenine_CS"/>
</dbReference>
<dbReference type="STRING" id="1528099.AL705_00735"/>
<name>A0A0M4LZQ7_9ACTN</name>
<feature type="domain" description="DUF7782" evidence="3">
    <location>
        <begin position="391"/>
        <end position="502"/>
    </location>
</feature>
<dbReference type="PATRIC" id="fig|1562462.4.peg.149"/>
<accession>A0A0M4LZQ7</accession>
<gene>
    <name evidence="4" type="ORF">AL705_00735</name>
</gene>
<evidence type="ECO:0000259" key="2">
    <source>
        <dbReference type="Pfam" id="PF23186"/>
    </source>
</evidence>